<evidence type="ECO:0000259" key="6">
    <source>
        <dbReference type="Pfam" id="PF04893"/>
    </source>
</evidence>
<dbReference type="GO" id="GO:0016020">
    <property type="term" value="C:membrane"/>
    <property type="evidence" value="ECO:0007669"/>
    <property type="project" value="UniProtKB-SubCell"/>
</dbReference>
<evidence type="ECO:0000256" key="4">
    <source>
        <dbReference type="ARBA" id="ARBA00023136"/>
    </source>
</evidence>
<evidence type="ECO:0000313" key="7">
    <source>
        <dbReference type="EMBL" id="KUG19260.1"/>
    </source>
</evidence>
<evidence type="ECO:0000256" key="3">
    <source>
        <dbReference type="ARBA" id="ARBA00022989"/>
    </source>
</evidence>
<feature type="transmembrane region" description="Helical" evidence="5">
    <location>
        <begin position="157"/>
        <end position="179"/>
    </location>
</feature>
<feature type="transmembrane region" description="Helical" evidence="5">
    <location>
        <begin position="191"/>
        <end position="211"/>
    </location>
</feature>
<dbReference type="Pfam" id="PF04893">
    <property type="entry name" value="Yip1"/>
    <property type="match status" value="1"/>
</dbReference>
<keyword evidence="2 5" id="KW-0812">Transmembrane</keyword>
<dbReference type="InterPro" id="IPR006977">
    <property type="entry name" value="Yip1_dom"/>
</dbReference>
<proteinExistence type="predicted"/>
<evidence type="ECO:0000256" key="1">
    <source>
        <dbReference type="ARBA" id="ARBA00004141"/>
    </source>
</evidence>
<accession>A0A0W8FEG8</accession>
<evidence type="ECO:0000256" key="5">
    <source>
        <dbReference type="SAM" id="Phobius"/>
    </source>
</evidence>
<feature type="domain" description="Yip1" evidence="6">
    <location>
        <begin position="8"/>
        <end position="208"/>
    </location>
</feature>
<dbReference type="EMBL" id="LNQE01001309">
    <property type="protein sequence ID" value="KUG19260.1"/>
    <property type="molecule type" value="Genomic_DNA"/>
</dbReference>
<comment type="subcellular location">
    <subcellularLocation>
        <location evidence="1">Membrane</location>
        <topology evidence="1">Multi-pass membrane protein</topology>
    </subcellularLocation>
</comment>
<feature type="transmembrane region" description="Helical" evidence="5">
    <location>
        <begin position="108"/>
        <end position="131"/>
    </location>
</feature>
<name>A0A0W8FEG8_9ZZZZ</name>
<dbReference type="AlphaFoldDB" id="A0A0W8FEG8"/>
<feature type="transmembrane region" description="Helical" evidence="5">
    <location>
        <begin position="28"/>
        <end position="46"/>
    </location>
</feature>
<evidence type="ECO:0000256" key="2">
    <source>
        <dbReference type="ARBA" id="ARBA00022692"/>
    </source>
</evidence>
<gene>
    <name evidence="7" type="ORF">ASZ90_011028</name>
</gene>
<sequence>MNTTVVHALIHPGAFFSEKMNAHESLKVPALIVLATGLIGAVNAYLTTGYTMQLMPADMQSMGSFIAAGSAVAALIGGFIFWIVVAAVFFLISMAFKGKGSFNRTLEFVGYGYLPMVFGSIASTAFAYRYFSTVQLRPITDVSQIAEVTLQVLQHPMMQLAGVVSIIFLIWSANIWVFGLRSARSLTTRNALLTVGIPVGVYILYSLYSLFGGL</sequence>
<reference evidence="7" key="1">
    <citation type="journal article" date="2015" name="Proc. Natl. Acad. Sci. U.S.A.">
        <title>Networks of energetic and metabolic interactions define dynamics in microbial communities.</title>
        <authorList>
            <person name="Embree M."/>
            <person name="Liu J.K."/>
            <person name="Al-Bassam M.M."/>
            <person name="Zengler K."/>
        </authorList>
    </citation>
    <scope>NUCLEOTIDE SEQUENCE</scope>
</reference>
<protein>
    <recommendedName>
        <fullName evidence="6">Yip1 domain-containing protein</fullName>
    </recommendedName>
</protein>
<keyword evidence="4 5" id="KW-0472">Membrane</keyword>
<feature type="transmembrane region" description="Helical" evidence="5">
    <location>
        <begin position="66"/>
        <end position="96"/>
    </location>
</feature>
<comment type="caution">
    <text evidence="7">The sequence shown here is derived from an EMBL/GenBank/DDBJ whole genome shotgun (WGS) entry which is preliminary data.</text>
</comment>
<organism evidence="7">
    <name type="scientific">hydrocarbon metagenome</name>
    <dbReference type="NCBI Taxonomy" id="938273"/>
    <lineage>
        <taxon>unclassified sequences</taxon>
        <taxon>metagenomes</taxon>
        <taxon>ecological metagenomes</taxon>
    </lineage>
</organism>
<keyword evidence="3 5" id="KW-1133">Transmembrane helix</keyword>